<evidence type="ECO:0000313" key="3">
    <source>
        <dbReference type="Proteomes" id="UP001189429"/>
    </source>
</evidence>
<dbReference type="Proteomes" id="UP001189429">
    <property type="component" value="Unassembled WGS sequence"/>
</dbReference>
<protein>
    <submittedName>
        <fullName evidence="2">Uncharacterized protein</fullName>
    </submittedName>
</protein>
<feature type="transmembrane region" description="Helical" evidence="1">
    <location>
        <begin position="28"/>
        <end position="58"/>
    </location>
</feature>
<keyword evidence="1" id="KW-0472">Membrane</keyword>
<keyword evidence="1" id="KW-1133">Transmembrane helix</keyword>
<reference evidence="2" key="1">
    <citation type="submission" date="2023-10" db="EMBL/GenBank/DDBJ databases">
        <authorList>
            <person name="Chen Y."/>
            <person name="Shah S."/>
            <person name="Dougan E. K."/>
            <person name="Thang M."/>
            <person name="Chan C."/>
        </authorList>
    </citation>
    <scope>NUCLEOTIDE SEQUENCE [LARGE SCALE GENOMIC DNA]</scope>
</reference>
<proteinExistence type="predicted"/>
<evidence type="ECO:0000256" key="1">
    <source>
        <dbReference type="SAM" id="Phobius"/>
    </source>
</evidence>
<feature type="non-terminal residue" evidence="2">
    <location>
        <position position="1"/>
    </location>
</feature>
<evidence type="ECO:0000313" key="2">
    <source>
        <dbReference type="EMBL" id="CAK0878896.1"/>
    </source>
</evidence>
<comment type="caution">
    <text evidence="2">The sequence shown here is derived from an EMBL/GenBank/DDBJ whole genome shotgun (WGS) entry which is preliminary data.</text>
</comment>
<keyword evidence="3" id="KW-1185">Reference proteome</keyword>
<keyword evidence="1" id="KW-0812">Transmembrane</keyword>
<organism evidence="2 3">
    <name type="scientific">Prorocentrum cordatum</name>
    <dbReference type="NCBI Taxonomy" id="2364126"/>
    <lineage>
        <taxon>Eukaryota</taxon>
        <taxon>Sar</taxon>
        <taxon>Alveolata</taxon>
        <taxon>Dinophyceae</taxon>
        <taxon>Prorocentrales</taxon>
        <taxon>Prorocentraceae</taxon>
        <taxon>Prorocentrum</taxon>
    </lineage>
</organism>
<accession>A0ABN9VYZ1</accession>
<gene>
    <name evidence="2" type="ORF">PCOR1329_LOCUS62504</name>
</gene>
<name>A0ABN9VYZ1_9DINO</name>
<sequence>DPFNLDTLVFAAYTEMVRALFGDCAWRLASWALCVALLVVMWAYAALVAGTLSAMVPVPYVGGPCDIYDEEDSGCQRVYQAYLLVFGLVGVALSSYSFKEQRHFQIVMSAARLLLVLSIIGDCARMHVMGEAPPPPGGDSVGHAPGRSAVQSCCLSRLTRGWGVLLMGNSPLGSAARRYIS</sequence>
<dbReference type="EMBL" id="CAUYUJ010017897">
    <property type="protein sequence ID" value="CAK0878896.1"/>
    <property type="molecule type" value="Genomic_DNA"/>
</dbReference>
<feature type="transmembrane region" description="Helical" evidence="1">
    <location>
        <begin position="78"/>
        <end position="98"/>
    </location>
</feature>